<gene>
    <name evidence="1" type="ORF">DSM104443_01766</name>
</gene>
<organism evidence="1 2">
    <name type="scientific">Usitatibacter rugosus</name>
    <dbReference type="NCBI Taxonomy" id="2732067"/>
    <lineage>
        <taxon>Bacteria</taxon>
        <taxon>Pseudomonadati</taxon>
        <taxon>Pseudomonadota</taxon>
        <taxon>Betaproteobacteria</taxon>
        <taxon>Nitrosomonadales</taxon>
        <taxon>Usitatibacteraceae</taxon>
        <taxon>Usitatibacter</taxon>
    </lineage>
</organism>
<dbReference type="AlphaFoldDB" id="A0A6M4GTN2"/>
<reference evidence="1 2" key="1">
    <citation type="submission" date="2020-04" db="EMBL/GenBank/DDBJ databases">
        <title>Usitatibacter rugosus gen. nov., sp. nov. and Usitatibacter palustris sp. nov., novel members of Usitatibacteraceae fam. nov. within the order Nitrosomonadales isolated from soil.</title>
        <authorList>
            <person name="Huber K.J."/>
            <person name="Neumann-Schaal M."/>
            <person name="Geppert A."/>
            <person name="Luckner M."/>
            <person name="Wanner G."/>
            <person name="Overmann J."/>
        </authorList>
    </citation>
    <scope>NUCLEOTIDE SEQUENCE [LARGE SCALE GENOMIC DNA]</scope>
    <source>
        <strain evidence="1 2">0125_3</strain>
    </source>
</reference>
<dbReference type="EMBL" id="CP053069">
    <property type="protein sequence ID" value="QJR10699.1"/>
    <property type="molecule type" value="Genomic_DNA"/>
</dbReference>
<accession>A0A6M4GTN2</accession>
<dbReference type="RefSeq" id="WP_171091409.1">
    <property type="nucleotide sequence ID" value="NZ_CP053069.1"/>
</dbReference>
<protein>
    <submittedName>
        <fullName evidence="1">Uncharacterized protein</fullName>
    </submittedName>
</protein>
<dbReference type="KEGG" id="uru:DSM104443_01766"/>
<sequence length="87" mass="9812">MNDMERRIYDNLGTVLRERFAEIEKQVNRTDRAANLIKTVEGLRIDESIAGLRSWLYTIAHKRSALVDARTSTPAPWLAELDAGGSP</sequence>
<dbReference type="Proteomes" id="UP000501534">
    <property type="component" value="Chromosome"/>
</dbReference>
<proteinExistence type="predicted"/>
<evidence type="ECO:0000313" key="1">
    <source>
        <dbReference type="EMBL" id="QJR10699.1"/>
    </source>
</evidence>
<evidence type="ECO:0000313" key="2">
    <source>
        <dbReference type="Proteomes" id="UP000501534"/>
    </source>
</evidence>
<name>A0A6M4GTN2_9PROT</name>
<keyword evidence="2" id="KW-1185">Reference proteome</keyword>